<name>A0A1M6RXY0_9BACT</name>
<dbReference type="AlphaFoldDB" id="A0A1M6RXY0"/>
<gene>
    <name evidence="1" type="ORF">SAMN04488087_0998</name>
</gene>
<accession>A0A1M6RXY0</accession>
<evidence type="ECO:0000313" key="2">
    <source>
        <dbReference type="Proteomes" id="UP000185812"/>
    </source>
</evidence>
<dbReference type="STRING" id="633813.SAMN04488087_0998"/>
<dbReference type="SUPFAM" id="SSF56935">
    <property type="entry name" value="Porins"/>
    <property type="match status" value="1"/>
</dbReference>
<evidence type="ECO:0008006" key="3">
    <source>
        <dbReference type="Google" id="ProtNLM"/>
    </source>
</evidence>
<dbReference type="InterPro" id="IPR023614">
    <property type="entry name" value="Porin_dom_sf"/>
</dbReference>
<reference evidence="2" key="1">
    <citation type="submission" date="2016-11" db="EMBL/GenBank/DDBJ databases">
        <authorList>
            <person name="Varghese N."/>
            <person name="Submissions S."/>
        </authorList>
    </citation>
    <scope>NUCLEOTIDE SEQUENCE [LARGE SCALE GENOMIC DNA]</scope>
    <source>
        <strain evidence="2">DSM 22212</strain>
    </source>
</reference>
<dbReference type="EMBL" id="FRAU01000002">
    <property type="protein sequence ID" value="SHK37167.1"/>
    <property type="molecule type" value="Genomic_DNA"/>
</dbReference>
<proteinExistence type="predicted"/>
<organism evidence="1 2">
    <name type="scientific">Rhodothermus profundi</name>
    <dbReference type="NCBI Taxonomy" id="633813"/>
    <lineage>
        <taxon>Bacteria</taxon>
        <taxon>Pseudomonadati</taxon>
        <taxon>Rhodothermota</taxon>
        <taxon>Rhodothermia</taxon>
        <taxon>Rhodothermales</taxon>
        <taxon>Rhodothermaceae</taxon>
        <taxon>Rhodothermus</taxon>
    </lineage>
</organism>
<dbReference type="Gene3D" id="2.40.160.10">
    <property type="entry name" value="Porin"/>
    <property type="match status" value="1"/>
</dbReference>
<protein>
    <recommendedName>
        <fullName evidence="3">Phosphate-selective porin O and P</fullName>
    </recommendedName>
</protein>
<sequence length="353" mass="40226">METQHPVVLQLTAGNLKKRMMRYFRCGIALLSLLLTGTLYGQGRVSGLAFGDFYYIARHHNAELEGQNGFWIRRIYLTYDQKLDETFAWRLRLEMNSPGNFTAGNATPFVKDAYLRWKLNDLHALYLGISSSALFNLVESVWGYRSVEKAPADLQKLGSSREFGVALKGRLTRDGRVRYHATFGNGEGTKAEGYRGKKLALALQFFPSRPLILESYVDYARLQQGASLTTWHLFGAYRTEGFRAGVVYERQRVRAAGGSDRMLRYVSGFVVGRVQERMHLLVRMDRLLDPNPKGASISYLPFATTSKATLWILGVDVAVAPQVHFIPNIEWITYDQEALRADLYLRGTFYFRF</sequence>
<evidence type="ECO:0000313" key="1">
    <source>
        <dbReference type="EMBL" id="SHK37167.1"/>
    </source>
</evidence>
<keyword evidence="2" id="KW-1185">Reference proteome</keyword>
<dbReference type="Proteomes" id="UP000185812">
    <property type="component" value="Unassembled WGS sequence"/>
</dbReference>